<organism evidence="1 2">
    <name type="scientific">Brachionus plicatilis</name>
    <name type="common">Marine rotifer</name>
    <name type="synonym">Brachionus muelleri</name>
    <dbReference type="NCBI Taxonomy" id="10195"/>
    <lineage>
        <taxon>Eukaryota</taxon>
        <taxon>Metazoa</taxon>
        <taxon>Spiralia</taxon>
        <taxon>Gnathifera</taxon>
        <taxon>Rotifera</taxon>
        <taxon>Eurotatoria</taxon>
        <taxon>Monogononta</taxon>
        <taxon>Pseudotrocha</taxon>
        <taxon>Ploima</taxon>
        <taxon>Brachionidae</taxon>
        <taxon>Brachionus</taxon>
    </lineage>
</organism>
<name>A0A3M7S4R5_BRAPC</name>
<evidence type="ECO:0000313" key="2">
    <source>
        <dbReference type="Proteomes" id="UP000276133"/>
    </source>
</evidence>
<dbReference type="Proteomes" id="UP000276133">
    <property type="component" value="Unassembled WGS sequence"/>
</dbReference>
<sequence length="96" mass="11441">MYFIEMFKHISIERNKIYYRLKIYAIETIFKNIPYIINSSNVLIHVLMMQKLVNPSDEEKRKSFIKKGAFLITLNIKNLKLEASELFLSHNSKSWA</sequence>
<gene>
    <name evidence="1" type="ORF">BpHYR1_015561</name>
</gene>
<keyword evidence="2" id="KW-1185">Reference proteome</keyword>
<accession>A0A3M7S4R5</accession>
<dbReference type="EMBL" id="REGN01002040">
    <property type="protein sequence ID" value="RNA30814.1"/>
    <property type="molecule type" value="Genomic_DNA"/>
</dbReference>
<protein>
    <submittedName>
        <fullName evidence="1">Uncharacterized protein</fullName>
    </submittedName>
</protein>
<comment type="caution">
    <text evidence="1">The sequence shown here is derived from an EMBL/GenBank/DDBJ whole genome shotgun (WGS) entry which is preliminary data.</text>
</comment>
<dbReference type="AlphaFoldDB" id="A0A3M7S4R5"/>
<reference evidence="1 2" key="1">
    <citation type="journal article" date="2018" name="Sci. Rep.">
        <title>Genomic signatures of local adaptation to the degree of environmental predictability in rotifers.</title>
        <authorList>
            <person name="Franch-Gras L."/>
            <person name="Hahn C."/>
            <person name="Garcia-Roger E.M."/>
            <person name="Carmona M.J."/>
            <person name="Serra M."/>
            <person name="Gomez A."/>
        </authorList>
    </citation>
    <scope>NUCLEOTIDE SEQUENCE [LARGE SCALE GENOMIC DNA]</scope>
    <source>
        <strain evidence="1">HYR1</strain>
    </source>
</reference>
<evidence type="ECO:0000313" key="1">
    <source>
        <dbReference type="EMBL" id="RNA30814.1"/>
    </source>
</evidence>
<proteinExistence type="predicted"/>